<dbReference type="PANTHER" id="PTHR35585:SF1">
    <property type="entry name" value="HHE DOMAIN PROTEIN (AFU_ORTHOLOGUE AFUA_4G00730)"/>
    <property type="match status" value="1"/>
</dbReference>
<evidence type="ECO:0000313" key="2">
    <source>
        <dbReference type="Proteomes" id="UP000758603"/>
    </source>
</evidence>
<dbReference type="PANTHER" id="PTHR35585">
    <property type="entry name" value="HHE DOMAIN PROTEIN (AFU_ORTHOLOGUE AFUA_4G00730)"/>
    <property type="match status" value="1"/>
</dbReference>
<feature type="non-terminal residue" evidence="1">
    <location>
        <position position="93"/>
    </location>
</feature>
<dbReference type="OrthoDB" id="9983919at2759"/>
<evidence type="ECO:0000313" key="1">
    <source>
        <dbReference type="EMBL" id="KAH6638700.1"/>
    </source>
</evidence>
<dbReference type="GeneID" id="70125840"/>
<organism evidence="1 2">
    <name type="scientific">Truncatella angustata</name>
    <dbReference type="NCBI Taxonomy" id="152316"/>
    <lineage>
        <taxon>Eukaryota</taxon>
        <taxon>Fungi</taxon>
        <taxon>Dikarya</taxon>
        <taxon>Ascomycota</taxon>
        <taxon>Pezizomycotina</taxon>
        <taxon>Sordariomycetes</taxon>
        <taxon>Xylariomycetidae</taxon>
        <taxon>Amphisphaeriales</taxon>
        <taxon>Sporocadaceae</taxon>
        <taxon>Truncatella</taxon>
    </lineage>
</organism>
<sequence>LKPNRSNFQPTLDKLMKNLKYYVKEGAYSDLVKLEEALDNIESSELSNMFKRTKYLTPTRSHPSVFNKPPFETITSLMLAPLDKIGDMLRRWP</sequence>
<protein>
    <submittedName>
        <fullName evidence="1">Uncharacterized protein</fullName>
    </submittedName>
</protein>
<dbReference type="AlphaFoldDB" id="A0A9P8RHJ4"/>
<accession>A0A9P8RHJ4</accession>
<gene>
    <name evidence="1" type="ORF">BKA67DRAFT_488310</name>
</gene>
<dbReference type="RefSeq" id="XP_045950972.1">
    <property type="nucleotide sequence ID" value="XM_046096948.1"/>
</dbReference>
<dbReference type="Proteomes" id="UP000758603">
    <property type="component" value="Unassembled WGS sequence"/>
</dbReference>
<reference evidence="1" key="1">
    <citation type="journal article" date="2021" name="Nat. Commun.">
        <title>Genetic determinants of endophytism in the Arabidopsis root mycobiome.</title>
        <authorList>
            <person name="Mesny F."/>
            <person name="Miyauchi S."/>
            <person name="Thiergart T."/>
            <person name="Pickel B."/>
            <person name="Atanasova L."/>
            <person name="Karlsson M."/>
            <person name="Huettel B."/>
            <person name="Barry K.W."/>
            <person name="Haridas S."/>
            <person name="Chen C."/>
            <person name="Bauer D."/>
            <person name="Andreopoulos W."/>
            <person name="Pangilinan J."/>
            <person name="LaButti K."/>
            <person name="Riley R."/>
            <person name="Lipzen A."/>
            <person name="Clum A."/>
            <person name="Drula E."/>
            <person name="Henrissat B."/>
            <person name="Kohler A."/>
            <person name="Grigoriev I.V."/>
            <person name="Martin F.M."/>
            <person name="Hacquard S."/>
        </authorList>
    </citation>
    <scope>NUCLEOTIDE SEQUENCE</scope>
    <source>
        <strain evidence="1">MPI-SDFR-AT-0073</strain>
    </source>
</reference>
<feature type="non-terminal residue" evidence="1">
    <location>
        <position position="1"/>
    </location>
</feature>
<comment type="caution">
    <text evidence="1">The sequence shown here is derived from an EMBL/GenBank/DDBJ whole genome shotgun (WGS) entry which is preliminary data.</text>
</comment>
<dbReference type="EMBL" id="JAGPXC010000015">
    <property type="protein sequence ID" value="KAH6638700.1"/>
    <property type="molecule type" value="Genomic_DNA"/>
</dbReference>
<proteinExistence type="predicted"/>
<keyword evidence="2" id="KW-1185">Reference proteome</keyword>
<name>A0A9P8RHJ4_9PEZI</name>